<protein>
    <submittedName>
        <fullName evidence="8">ABC-2 type transport system permease protein</fullName>
    </submittedName>
</protein>
<sequence length="247" mass="26590">MLRYLVLEIRRTFRDRRFVFFTLAVPVCFYLLWSNIFTKSTDLDADTGLNAKTYLLVSMAAFGALGASLTTTGARLAAERQSGWLRQLQVTPLRPWSVITTKVIASMCLALPAVVLVGLTAVLTQHVHLSAGEWAAFVGAMWVGTLPFAALGTLIGSLVSPDAAQPLTVACYFGLSILGGVWMSVSILPKTLRTIAHWTPSNRFADLGWSIAAGHTPPASDALILAGWTAILGALAIIAYRRATVRS</sequence>
<keyword evidence="9" id="KW-1185">Reference proteome</keyword>
<feature type="transmembrane region" description="Helical" evidence="6">
    <location>
        <begin position="167"/>
        <end position="188"/>
    </location>
</feature>
<evidence type="ECO:0000256" key="6">
    <source>
        <dbReference type="SAM" id="Phobius"/>
    </source>
</evidence>
<dbReference type="EMBL" id="VFOZ01000001">
    <property type="protein sequence ID" value="TQL97326.1"/>
    <property type="molecule type" value="Genomic_DNA"/>
</dbReference>
<reference evidence="8 9" key="1">
    <citation type="submission" date="2019-06" db="EMBL/GenBank/DDBJ databases">
        <title>Sequencing the genomes of 1000 actinobacteria strains.</title>
        <authorList>
            <person name="Klenk H.-P."/>
        </authorList>
    </citation>
    <scope>NUCLEOTIDE SEQUENCE [LARGE SCALE GENOMIC DNA]</scope>
    <source>
        <strain evidence="8 9">DSM 102200</strain>
    </source>
</reference>
<comment type="subcellular location">
    <subcellularLocation>
        <location evidence="1">Membrane</location>
        <topology evidence="1">Multi-pass membrane protein</topology>
    </subcellularLocation>
</comment>
<evidence type="ECO:0000256" key="2">
    <source>
        <dbReference type="ARBA" id="ARBA00022692"/>
    </source>
</evidence>
<feature type="transmembrane region" description="Helical" evidence="6">
    <location>
        <begin position="134"/>
        <end position="155"/>
    </location>
</feature>
<evidence type="ECO:0000313" key="9">
    <source>
        <dbReference type="Proteomes" id="UP000316096"/>
    </source>
</evidence>
<dbReference type="GO" id="GO:0140359">
    <property type="term" value="F:ABC-type transporter activity"/>
    <property type="evidence" value="ECO:0007669"/>
    <property type="project" value="InterPro"/>
</dbReference>
<keyword evidence="2 6" id="KW-0812">Transmembrane</keyword>
<dbReference type="GO" id="GO:0043190">
    <property type="term" value="C:ATP-binding cassette (ABC) transporter complex"/>
    <property type="evidence" value="ECO:0007669"/>
    <property type="project" value="InterPro"/>
</dbReference>
<evidence type="ECO:0000259" key="7">
    <source>
        <dbReference type="Pfam" id="PF12698"/>
    </source>
</evidence>
<dbReference type="PANTHER" id="PTHR43229">
    <property type="entry name" value="NODULATION PROTEIN J"/>
    <property type="match status" value="1"/>
</dbReference>
<name>A0A543CJQ1_9ACTN</name>
<keyword evidence="4 6" id="KW-0472">Membrane</keyword>
<evidence type="ECO:0000256" key="1">
    <source>
        <dbReference type="ARBA" id="ARBA00004141"/>
    </source>
</evidence>
<dbReference type="InterPro" id="IPR051784">
    <property type="entry name" value="Nod_factor_ABC_transporter"/>
</dbReference>
<comment type="caution">
    <text evidence="8">The sequence shown here is derived from an EMBL/GenBank/DDBJ whole genome shotgun (WGS) entry which is preliminary data.</text>
</comment>
<evidence type="ECO:0000256" key="3">
    <source>
        <dbReference type="ARBA" id="ARBA00022989"/>
    </source>
</evidence>
<evidence type="ECO:0000256" key="5">
    <source>
        <dbReference type="ARBA" id="ARBA00023251"/>
    </source>
</evidence>
<organism evidence="8 9">
    <name type="scientific">Actinoallomurus bryophytorum</name>
    <dbReference type="NCBI Taxonomy" id="1490222"/>
    <lineage>
        <taxon>Bacteria</taxon>
        <taxon>Bacillati</taxon>
        <taxon>Actinomycetota</taxon>
        <taxon>Actinomycetes</taxon>
        <taxon>Streptosporangiales</taxon>
        <taxon>Thermomonosporaceae</taxon>
        <taxon>Actinoallomurus</taxon>
    </lineage>
</organism>
<gene>
    <name evidence="8" type="ORF">FB559_2905</name>
</gene>
<evidence type="ECO:0000313" key="8">
    <source>
        <dbReference type="EMBL" id="TQL97326.1"/>
    </source>
</evidence>
<dbReference type="InterPro" id="IPR013525">
    <property type="entry name" value="ABC2_TM"/>
</dbReference>
<dbReference type="Proteomes" id="UP000316096">
    <property type="component" value="Unassembled WGS sequence"/>
</dbReference>
<dbReference type="InterPro" id="IPR000412">
    <property type="entry name" value="ABC_2_transport"/>
</dbReference>
<feature type="transmembrane region" description="Helical" evidence="6">
    <location>
        <begin position="222"/>
        <end position="240"/>
    </location>
</feature>
<dbReference type="Pfam" id="PF12698">
    <property type="entry name" value="ABC2_membrane_3"/>
    <property type="match status" value="1"/>
</dbReference>
<dbReference type="PANTHER" id="PTHR43229:SF2">
    <property type="entry name" value="NODULATION PROTEIN J"/>
    <property type="match status" value="1"/>
</dbReference>
<evidence type="ECO:0000256" key="4">
    <source>
        <dbReference type="ARBA" id="ARBA00023136"/>
    </source>
</evidence>
<proteinExistence type="predicted"/>
<feature type="transmembrane region" description="Helical" evidence="6">
    <location>
        <begin position="99"/>
        <end position="122"/>
    </location>
</feature>
<accession>A0A543CJQ1</accession>
<keyword evidence="3 6" id="KW-1133">Transmembrane helix</keyword>
<dbReference type="PIRSF" id="PIRSF006648">
    <property type="entry name" value="DrrB"/>
    <property type="match status" value="1"/>
</dbReference>
<dbReference type="GO" id="GO:0046677">
    <property type="term" value="P:response to antibiotic"/>
    <property type="evidence" value="ECO:0007669"/>
    <property type="project" value="UniProtKB-KW"/>
</dbReference>
<feature type="transmembrane region" description="Helical" evidence="6">
    <location>
        <begin position="18"/>
        <end position="36"/>
    </location>
</feature>
<keyword evidence="5" id="KW-0046">Antibiotic resistance</keyword>
<feature type="transmembrane region" description="Helical" evidence="6">
    <location>
        <begin position="56"/>
        <end position="78"/>
    </location>
</feature>
<feature type="domain" description="ABC-2 type transporter transmembrane" evidence="7">
    <location>
        <begin position="39"/>
        <end position="238"/>
    </location>
</feature>
<dbReference type="RefSeq" id="WP_141956070.1">
    <property type="nucleotide sequence ID" value="NZ_VFOZ01000001.1"/>
</dbReference>
<dbReference type="OrthoDB" id="63188at2"/>
<dbReference type="AlphaFoldDB" id="A0A543CJQ1"/>